<feature type="region of interest" description="Disordered" evidence="1">
    <location>
        <begin position="1"/>
        <end position="20"/>
    </location>
</feature>
<protein>
    <submittedName>
        <fullName evidence="2">Uncharacterized protein</fullName>
    </submittedName>
</protein>
<dbReference type="Proteomes" id="UP001054846">
    <property type="component" value="Chromosome"/>
</dbReference>
<evidence type="ECO:0000256" key="1">
    <source>
        <dbReference type="SAM" id="MobiDB-lite"/>
    </source>
</evidence>
<reference evidence="2 3" key="1">
    <citation type="journal article" date="2021" name="Genome Biol. Evol.">
        <title>Complete Genome Sequencing of a Novel Gloeobacter Species from a Waterfall Cave in Mexico.</title>
        <authorList>
            <person name="Saw J.H."/>
            <person name="Cardona T."/>
            <person name="Montejano G."/>
        </authorList>
    </citation>
    <scope>NUCLEOTIDE SEQUENCE [LARGE SCALE GENOMIC DNA]</scope>
    <source>
        <strain evidence="2">MG652769</strain>
    </source>
</reference>
<feature type="compositionally biased region" description="Basic and acidic residues" evidence="1">
    <location>
        <begin position="1"/>
        <end position="10"/>
    </location>
</feature>
<accession>A0ABY3PRX4</accession>
<keyword evidence="3" id="KW-1185">Reference proteome</keyword>
<dbReference type="RefSeq" id="WP_230843673.1">
    <property type="nucleotide sequence ID" value="NZ_CP063845.1"/>
</dbReference>
<proteinExistence type="predicted"/>
<dbReference type="EMBL" id="CP063845">
    <property type="protein sequence ID" value="UFP96435.1"/>
    <property type="molecule type" value="Genomic_DNA"/>
</dbReference>
<gene>
    <name evidence="2" type="ORF">ISF26_09580</name>
</gene>
<name>A0ABY3PRX4_9CYAN</name>
<sequence>MELFGHRQGESVRGPKQRPKRVLQSTYSLGGLIERLADLVSLPFAGRSNRPEDRLLTVSSNQEAWGYFFAERLHDTRRVRLEHFHLFEWFPVSPGKFHSPGARSYRENALQNLQVAPDGSTYFDPYGKANMLEGGVGALRLRPRKIDEEPHYFMTASSSGVCHEGFPVLVPRRFYGSLKRCIATRGATPVNLEGEMRYVSEELATIFGNRRDIPLLYLHVEGVEQLPRPRRGILGYEVSVAVSFLGEFEGQRSQYVTFATFDPASRRGLESSCAWLEEFYVREKYQGAVVTDFDEMVPRFPQAVFGLSKLMEGRLDLAGTGTFLQSISAFGETYQKIDPRYTGLYAVYAQKVVIASGDGAIAIGGDVTSSTLSTDSAVPE</sequence>
<evidence type="ECO:0000313" key="3">
    <source>
        <dbReference type="Proteomes" id="UP001054846"/>
    </source>
</evidence>
<evidence type="ECO:0000313" key="2">
    <source>
        <dbReference type="EMBL" id="UFP96435.1"/>
    </source>
</evidence>
<organism evidence="2 3">
    <name type="scientific">Gloeobacter morelensis MG652769</name>
    <dbReference type="NCBI Taxonomy" id="2781736"/>
    <lineage>
        <taxon>Bacteria</taxon>
        <taxon>Bacillati</taxon>
        <taxon>Cyanobacteriota</taxon>
        <taxon>Cyanophyceae</taxon>
        <taxon>Gloeobacterales</taxon>
        <taxon>Gloeobacteraceae</taxon>
        <taxon>Gloeobacter</taxon>
        <taxon>Gloeobacter morelensis</taxon>
    </lineage>
</organism>